<sequence>MNVAVHETIQFVTELKRYRNLVSDSARWAGFRYRDDDIVICTPPKSGTTWMQTLCAMLVLDTIEFDRPLTQISPYLDMQTAAVEDTLAALEAQRHRRIIKTHTPLDGIPLEPRATYVCVARDPRDVAISMDNHVANSDDEAFLKARSAAVGSDGVTEFDQPALSSADPAERFWAWAEGDAGGAQFTLVDVMTQLQTVWDHRTDPNFALFHYSDLLADLPGQLRRLAGILGIDVTDERIAEYSAAGTFSAMKRRADKLTPHVENGIWHDHRNFFHAGTSGQWRDLLDDAGLRRYRDRVAQLVGPELAAWAHDGVL</sequence>
<feature type="domain" description="Sulfotransferase" evidence="3">
    <location>
        <begin position="35"/>
        <end position="297"/>
    </location>
</feature>
<dbReference type="EMBL" id="NMUL01000085">
    <property type="protein sequence ID" value="OXM59345.1"/>
    <property type="molecule type" value="Genomic_DNA"/>
</dbReference>
<dbReference type="Gene3D" id="3.40.50.300">
    <property type="entry name" value="P-loop containing nucleotide triphosphate hydrolases"/>
    <property type="match status" value="1"/>
</dbReference>
<proteinExistence type="inferred from homology"/>
<dbReference type="Proteomes" id="UP000215199">
    <property type="component" value="Unassembled WGS sequence"/>
</dbReference>
<evidence type="ECO:0000313" key="4">
    <source>
        <dbReference type="EMBL" id="OXM59345.1"/>
    </source>
</evidence>
<dbReference type="Pfam" id="PF00685">
    <property type="entry name" value="Sulfotransfer_1"/>
    <property type="match status" value="1"/>
</dbReference>
<dbReference type="InterPro" id="IPR027417">
    <property type="entry name" value="P-loop_NTPase"/>
</dbReference>
<comment type="similarity">
    <text evidence="1">Belongs to the sulfotransferase 1 family.</text>
</comment>
<dbReference type="SUPFAM" id="SSF52540">
    <property type="entry name" value="P-loop containing nucleoside triphosphate hydrolases"/>
    <property type="match status" value="1"/>
</dbReference>
<dbReference type="AlphaFoldDB" id="A0A229SK75"/>
<accession>A0A229SK75</accession>
<protein>
    <submittedName>
        <fullName evidence="4">Sulfotransferase</fullName>
    </submittedName>
</protein>
<keyword evidence="5" id="KW-1185">Reference proteome</keyword>
<keyword evidence="2 4" id="KW-0808">Transferase</keyword>
<comment type="caution">
    <text evidence="4">The sequence shown here is derived from an EMBL/GenBank/DDBJ whole genome shotgun (WGS) entry which is preliminary data.</text>
</comment>
<gene>
    <name evidence="4" type="ORF">CF165_48100</name>
</gene>
<organism evidence="4 5">
    <name type="scientific">Amycolatopsis vastitatis</name>
    <dbReference type="NCBI Taxonomy" id="1905142"/>
    <lineage>
        <taxon>Bacteria</taxon>
        <taxon>Bacillati</taxon>
        <taxon>Actinomycetota</taxon>
        <taxon>Actinomycetes</taxon>
        <taxon>Pseudonocardiales</taxon>
        <taxon>Pseudonocardiaceae</taxon>
        <taxon>Amycolatopsis</taxon>
    </lineage>
</organism>
<name>A0A229SK75_9PSEU</name>
<evidence type="ECO:0000256" key="2">
    <source>
        <dbReference type="ARBA" id="ARBA00022679"/>
    </source>
</evidence>
<reference evidence="5" key="1">
    <citation type="submission" date="2017-07" db="EMBL/GenBank/DDBJ databases">
        <title>Comparative genome mining reveals phylogenetic distribution patterns of secondary metabolites in Amycolatopsis.</title>
        <authorList>
            <person name="Adamek M."/>
            <person name="Alanjary M."/>
            <person name="Sales-Ortells H."/>
            <person name="Goodfellow M."/>
            <person name="Bull A.T."/>
            <person name="Kalinowski J."/>
            <person name="Ziemert N."/>
        </authorList>
    </citation>
    <scope>NUCLEOTIDE SEQUENCE [LARGE SCALE GENOMIC DNA]</scope>
    <source>
        <strain evidence="5">H5</strain>
    </source>
</reference>
<evidence type="ECO:0000313" key="5">
    <source>
        <dbReference type="Proteomes" id="UP000215199"/>
    </source>
</evidence>
<dbReference type="PANTHER" id="PTHR11783">
    <property type="entry name" value="SULFOTRANSFERASE SULT"/>
    <property type="match status" value="1"/>
</dbReference>
<dbReference type="GO" id="GO:0008146">
    <property type="term" value="F:sulfotransferase activity"/>
    <property type="evidence" value="ECO:0007669"/>
    <property type="project" value="InterPro"/>
</dbReference>
<evidence type="ECO:0000256" key="1">
    <source>
        <dbReference type="ARBA" id="ARBA00005771"/>
    </source>
</evidence>
<evidence type="ECO:0000259" key="3">
    <source>
        <dbReference type="Pfam" id="PF00685"/>
    </source>
</evidence>
<dbReference type="InterPro" id="IPR000863">
    <property type="entry name" value="Sulfotransferase_dom"/>
</dbReference>